<evidence type="ECO:0000256" key="9">
    <source>
        <dbReference type="SAM" id="MobiDB-lite"/>
    </source>
</evidence>
<sequence length="803" mass="87662">MFRKARVPFRATPSTTLISSRSPVAPQRFLFTTKTSSFPLPAIFDRNGSPQFQVLEHPWLLSTAPSRRPIKSLWAGLRSRFFLRRGLKRIERHLVPGYAFPQHFVQDATALVDNLAVALTGPNAGGPTPLSPALAARFARGTRALEERGRRVEITTAAAKHIRVVGLHFAYGPLPVPADHGLQKWWDFITLAVPRSDLVSTSHADEKRIMDAAMDAGVVVHVDARVEGEVRFVVKDAQGTVVLEDRRDGFDVRRPSLQITARNSFTPPRQHLFPTPLAPDALAKTTLRSLPAPAPLPQSGRLESPTTPDSKRPSPARGRAAGPLCPPCTAGLPRPSGYLLGRGRSAGLGESAEETRSMTLGGGLDTPSLVLMFSLVRGRRTHPSSSSRSHPKATCAACPPPEVSPLKRSSRTRARTPNMSIAPSSFLTGCRIPALSGSCTHCLHVSQDSGWWTYEYCHRQYVRQYHPTAKGEPHPDADYFLAIFSPDPPAHAFYGPGRIGSGEAGAEFVEHDEDGRHFLRQWWGDGTICDYTGRPRMVEVQFHCCNGEHVSSIKEVAVCVYIVIIHTNRICREQYFKPRPTVAPSSIECRPIMETVSPPALVPASPSSLKRKKPNSIIRHVESHDPSNIAPNPVPTGALVDKATVPGVGTGTRLPPSVPAAASDNARPLLTDPDAALLDDDLWGNFEFADPLAKELSGAPGLYADEPIAAARAADPEDEVRRLRDAELVTSHLKGRLADLRRDLARLLAERDELLAEQGQPPAHKEPELVAQALREAVEDAEAEPVGRREGRVGKARRELNEL</sequence>
<organism evidence="11 12">
    <name type="scientific">Blyttiomyces helicus</name>
    <dbReference type="NCBI Taxonomy" id="388810"/>
    <lineage>
        <taxon>Eukaryota</taxon>
        <taxon>Fungi</taxon>
        <taxon>Fungi incertae sedis</taxon>
        <taxon>Chytridiomycota</taxon>
        <taxon>Chytridiomycota incertae sedis</taxon>
        <taxon>Chytridiomycetes</taxon>
        <taxon>Chytridiomycetes incertae sedis</taxon>
        <taxon>Blyttiomyces</taxon>
    </lineage>
</organism>
<reference evidence="12" key="1">
    <citation type="journal article" date="2018" name="Nat. Microbiol.">
        <title>Leveraging single-cell genomics to expand the fungal tree of life.</title>
        <authorList>
            <person name="Ahrendt S.R."/>
            <person name="Quandt C.A."/>
            <person name="Ciobanu D."/>
            <person name="Clum A."/>
            <person name="Salamov A."/>
            <person name="Andreopoulos B."/>
            <person name="Cheng J.F."/>
            <person name="Woyke T."/>
            <person name="Pelin A."/>
            <person name="Henrissat B."/>
            <person name="Reynolds N.K."/>
            <person name="Benny G.L."/>
            <person name="Smith M.E."/>
            <person name="James T.Y."/>
            <person name="Grigoriev I.V."/>
        </authorList>
    </citation>
    <scope>NUCLEOTIDE SEQUENCE [LARGE SCALE GENOMIC DNA]</scope>
</reference>
<evidence type="ECO:0000313" key="12">
    <source>
        <dbReference type="Proteomes" id="UP000269721"/>
    </source>
</evidence>
<dbReference type="InterPro" id="IPR045149">
    <property type="entry name" value="OS-9-like"/>
</dbReference>
<evidence type="ECO:0000256" key="2">
    <source>
        <dbReference type="ARBA" id="ARBA00009918"/>
    </source>
</evidence>
<dbReference type="SUPFAM" id="SSF50911">
    <property type="entry name" value="Mannose 6-phosphate receptor domain"/>
    <property type="match status" value="1"/>
</dbReference>
<feature type="coiled-coil region" evidence="8">
    <location>
        <begin position="730"/>
        <end position="757"/>
    </location>
</feature>
<dbReference type="Gene3D" id="2.70.130.10">
    <property type="entry name" value="Mannose-6-phosphate receptor binding domain"/>
    <property type="match status" value="1"/>
</dbReference>
<dbReference type="OrthoDB" id="448954at2759"/>
<dbReference type="PANTHER" id="PTHR15414">
    <property type="entry name" value="OS-9-RELATED"/>
    <property type="match status" value="1"/>
</dbReference>
<dbReference type="AlphaFoldDB" id="A0A4P9WTG8"/>
<keyword evidence="6" id="KW-0256">Endoplasmic reticulum</keyword>
<evidence type="ECO:0000313" key="11">
    <source>
        <dbReference type="EMBL" id="RKO94650.1"/>
    </source>
</evidence>
<dbReference type="InterPro" id="IPR009011">
    <property type="entry name" value="Man6P_isomerase_rcpt-bd_dom_sf"/>
</dbReference>
<keyword evidence="4" id="KW-0732">Signal</keyword>
<evidence type="ECO:0000256" key="7">
    <source>
        <dbReference type="ARBA" id="ARBA00023157"/>
    </source>
</evidence>
<gene>
    <name evidence="11" type="ORF">BDK51DRAFT_43524</name>
</gene>
<keyword evidence="8" id="KW-0175">Coiled coil</keyword>
<comment type="subcellular location">
    <subcellularLocation>
        <location evidence="1">Endoplasmic reticulum membrane</location>
        <topology evidence="1">Peripheral membrane protein</topology>
        <orientation evidence="1">Lumenal side</orientation>
    </subcellularLocation>
</comment>
<comment type="similarity">
    <text evidence="2">Belongs to the OS-9 family.</text>
</comment>
<name>A0A4P9WTG8_9FUNG</name>
<dbReference type="Proteomes" id="UP000269721">
    <property type="component" value="Unassembled WGS sequence"/>
</dbReference>
<dbReference type="GO" id="GO:0005788">
    <property type="term" value="C:endoplasmic reticulum lumen"/>
    <property type="evidence" value="ECO:0007669"/>
    <property type="project" value="TreeGrafter"/>
</dbReference>
<dbReference type="InterPro" id="IPR044865">
    <property type="entry name" value="MRH_dom"/>
</dbReference>
<dbReference type="GO" id="GO:0030246">
    <property type="term" value="F:carbohydrate binding"/>
    <property type="evidence" value="ECO:0007669"/>
    <property type="project" value="UniProtKB-KW"/>
</dbReference>
<evidence type="ECO:0000256" key="6">
    <source>
        <dbReference type="ARBA" id="ARBA00022824"/>
    </source>
</evidence>
<accession>A0A4P9WTG8</accession>
<keyword evidence="7" id="KW-1015">Disulfide bond</keyword>
<proteinExistence type="inferred from homology"/>
<feature type="region of interest" description="Disordered" evidence="9">
    <location>
        <begin position="290"/>
        <end position="328"/>
    </location>
</feature>
<evidence type="ECO:0000256" key="4">
    <source>
        <dbReference type="ARBA" id="ARBA00022729"/>
    </source>
</evidence>
<feature type="domain" description="MRH" evidence="10">
    <location>
        <begin position="440"/>
        <end position="573"/>
    </location>
</feature>
<evidence type="ECO:0000256" key="3">
    <source>
        <dbReference type="ARBA" id="ARBA00018727"/>
    </source>
</evidence>
<keyword evidence="12" id="KW-1185">Reference proteome</keyword>
<feature type="region of interest" description="Disordered" evidence="9">
    <location>
        <begin position="380"/>
        <end position="413"/>
    </location>
</feature>
<dbReference type="Pfam" id="PF07915">
    <property type="entry name" value="PRKCSH"/>
    <property type="match status" value="1"/>
</dbReference>
<dbReference type="InterPro" id="IPR012913">
    <property type="entry name" value="OS9-like_dom"/>
</dbReference>
<keyword evidence="5" id="KW-0430">Lectin</keyword>
<dbReference type="EMBL" id="KZ993845">
    <property type="protein sequence ID" value="RKO94650.1"/>
    <property type="molecule type" value="Genomic_DNA"/>
</dbReference>
<evidence type="ECO:0000256" key="8">
    <source>
        <dbReference type="SAM" id="Coils"/>
    </source>
</evidence>
<dbReference type="GO" id="GO:0030968">
    <property type="term" value="P:endoplasmic reticulum unfolded protein response"/>
    <property type="evidence" value="ECO:0007669"/>
    <property type="project" value="InterPro"/>
</dbReference>
<feature type="compositionally biased region" description="Basic and acidic residues" evidence="9">
    <location>
        <begin position="785"/>
        <end position="803"/>
    </location>
</feature>
<protein>
    <recommendedName>
        <fullName evidence="3">Protein OS-9 homolog</fullName>
    </recommendedName>
</protein>
<feature type="region of interest" description="Disordered" evidence="9">
    <location>
        <begin position="341"/>
        <end position="363"/>
    </location>
</feature>
<dbReference type="GO" id="GO:0005789">
    <property type="term" value="C:endoplasmic reticulum membrane"/>
    <property type="evidence" value="ECO:0007669"/>
    <property type="project" value="UniProtKB-SubCell"/>
</dbReference>
<evidence type="ECO:0000256" key="5">
    <source>
        <dbReference type="ARBA" id="ARBA00022734"/>
    </source>
</evidence>
<feature type="region of interest" description="Disordered" evidence="9">
    <location>
        <begin position="780"/>
        <end position="803"/>
    </location>
</feature>
<dbReference type="PROSITE" id="PS51914">
    <property type="entry name" value="MRH"/>
    <property type="match status" value="1"/>
</dbReference>
<dbReference type="PANTHER" id="PTHR15414:SF0">
    <property type="entry name" value="ENDOPLASMIC RETICULUM LECTIN 1"/>
    <property type="match status" value="1"/>
</dbReference>
<evidence type="ECO:0000256" key="1">
    <source>
        <dbReference type="ARBA" id="ARBA00004367"/>
    </source>
</evidence>
<dbReference type="GO" id="GO:0030970">
    <property type="term" value="P:retrograde protein transport, ER to cytosol"/>
    <property type="evidence" value="ECO:0007669"/>
    <property type="project" value="TreeGrafter"/>
</dbReference>
<evidence type="ECO:0000259" key="10">
    <source>
        <dbReference type="PROSITE" id="PS51914"/>
    </source>
</evidence>